<organism evidence="2 3">
    <name type="scientific">Aquamicrobium zhengzhouense</name>
    <dbReference type="NCBI Taxonomy" id="2781738"/>
    <lineage>
        <taxon>Bacteria</taxon>
        <taxon>Pseudomonadati</taxon>
        <taxon>Pseudomonadota</taxon>
        <taxon>Alphaproteobacteria</taxon>
        <taxon>Hyphomicrobiales</taxon>
        <taxon>Phyllobacteriaceae</taxon>
        <taxon>Aquamicrobium</taxon>
    </lineage>
</organism>
<gene>
    <name evidence="2" type="ORF">IOD40_07810</name>
</gene>
<evidence type="ECO:0000256" key="1">
    <source>
        <dbReference type="SAM" id="SignalP"/>
    </source>
</evidence>
<evidence type="ECO:0000313" key="3">
    <source>
        <dbReference type="Proteomes" id="UP000601789"/>
    </source>
</evidence>
<evidence type="ECO:0000313" key="2">
    <source>
        <dbReference type="EMBL" id="MBI1620565.1"/>
    </source>
</evidence>
<sequence>MIRRGVTALALMLAAMTLPSEAHDYKAGDLQIDHPWSRATVPTAKVAAGYLSIKNAGEEADRLVSVESEISERAEIHEMAVNAEGIMTMRPLSQGVEIPAGGSVSLEPGSYHLMFMELNAPPKEGERFSGTLHFEKAGSIDVEFAVEAMGAKASEGDHSGHGH</sequence>
<keyword evidence="3" id="KW-1185">Reference proteome</keyword>
<name>A0ABS0SB94_9HYPH</name>
<proteinExistence type="predicted"/>
<dbReference type="InterPro" id="IPR007410">
    <property type="entry name" value="LpqE-like"/>
</dbReference>
<dbReference type="PANTHER" id="PTHR36302">
    <property type="entry name" value="BLR7088 PROTEIN"/>
    <property type="match status" value="1"/>
</dbReference>
<dbReference type="InterPro" id="IPR058248">
    <property type="entry name" value="Lxx211020-like"/>
</dbReference>
<comment type="caution">
    <text evidence="2">The sequence shown here is derived from an EMBL/GenBank/DDBJ whole genome shotgun (WGS) entry which is preliminary data.</text>
</comment>
<dbReference type="Pfam" id="PF04314">
    <property type="entry name" value="PCuAC"/>
    <property type="match status" value="1"/>
</dbReference>
<reference evidence="2 3" key="1">
    <citation type="submission" date="2020-10" db="EMBL/GenBank/DDBJ databases">
        <title>Aquamicrobium zhengzhouensis sp. nov., a exopolysaccharide producing bacterium isolated from farmland soil.</title>
        <authorList>
            <person name="Wang X."/>
        </authorList>
    </citation>
    <scope>NUCLEOTIDE SEQUENCE [LARGE SCALE GENOMIC DNA]</scope>
    <source>
        <strain evidence="3">cd-1</strain>
    </source>
</reference>
<feature type="signal peptide" evidence="1">
    <location>
        <begin position="1"/>
        <end position="22"/>
    </location>
</feature>
<feature type="chain" id="PRO_5045250716" evidence="1">
    <location>
        <begin position="23"/>
        <end position="163"/>
    </location>
</feature>
<dbReference type="EMBL" id="JADGMQ010000004">
    <property type="protein sequence ID" value="MBI1620565.1"/>
    <property type="molecule type" value="Genomic_DNA"/>
</dbReference>
<protein>
    <submittedName>
        <fullName evidence="2">Copper chaperone PCu(A)C</fullName>
    </submittedName>
</protein>
<dbReference type="PANTHER" id="PTHR36302:SF1">
    <property type="entry name" value="COPPER CHAPERONE PCU(A)C"/>
    <property type="match status" value="1"/>
</dbReference>
<dbReference type="Proteomes" id="UP000601789">
    <property type="component" value="Unassembled WGS sequence"/>
</dbReference>
<dbReference type="SUPFAM" id="SSF110087">
    <property type="entry name" value="DR1885-like metal-binding protein"/>
    <property type="match status" value="1"/>
</dbReference>
<dbReference type="InterPro" id="IPR036182">
    <property type="entry name" value="PCuAC_sf"/>
</dbReference>
<accession>A0ABS0SB94</accession>
<dbReference type="Gene3D" id="2.60.40.1890">
    <property type="entry name" value="PCu(A)C copper chaperone"/>
    <property type="match status" value="1"/>
</dbReference>
<keyword evidence="1" id="KW-0732">Signal</keyword>